<dbReference type="EMBL" id="JACJJC010000296">
    <property type="protein sequence ID" value="MBM6705293.1"/>
    <property type="molecule type" value="Genomic_DNA"/>
</dbReference>
<keyword evidence="3" id="KW-1185">Reference proteome</keyword>
<organism evidence="2 3">
    <name type="scientific">Sutterella massiliensis</name>
    <dbReference type="NCBI Taxonomy" id="1816689"/>
    <lineage>
        <taxon>Bacteria</taxon>
        <taxon>Pseudomonadati</taxon>
        <taxon>Pseudomonadota</taxon>
        <taxon>Betaproteobacteria</taxon>
        <taxon>Burkholderiales</taxon>
        <taxon>Sutterellaceae</taxon>
        <taxon>Sutterella</taxon>
    </lineage>
</organism>
<comment type="caution">
    <text evidence="2">The sequence shown here is derived from an EMBL/GenBank/DDBJ whole genome shotgun (WGS) entry which is preliminary data.</text>
</comment>
<dbReference type="Proteomes" id="UP000715095">
    <property type="component" value="Unassembled WGS sequence"/>
</dbReference>
<evidence type="ECO:0000313" key="2">
    <source>
        <dbReference type="EMBL" id="MBM6705293.1"/>
    </source>
</evidence>
<reference evidence="2 3" key="1">
    <citation type="journal article" date="2021" name="Sci. Rep.">
        <title>The distribution of antibiotic resistance genes in chicken gut microbiota commensals.</title>
        <authorList>
            <person name="Juricova H."/>
            <person name="Matiasovicova J."/>
            <person name="Kubasova T."/>
            <person name="Cejkova D."/>
            <person name="Rychlik I."/>
        </authorList>
    </citation>
    <scope>NUCLEOTIDE SEQUENCE [LARGE SCALE GENOMIC DNA]</scope>
    <source>
        <strain evidence="2 3">An829</strain>
    </source>
</reference>
<gene>
    <name evidence="2" type="ORF">H6A60_12545</name>
</gene>
<feature type="region of interest" description="Disordered" evidence="1">
    <location>
        <begin position="1"/>
        <end position="45"/>
    </location>
</feature>
<evidence type="ECO:0000256" key="1">
    <source>
        <dbReference type="SAM" id="MobiDB-lite"/>
    </source>
</evidence>
<name>A0ABS2DX34_9BURK</name>
<accession>A0ABS2DX34</accession>
<proteinExistence type="predicted"/>
<protein>
    <submittedName>
        <fullName evidence="2">Uncharacterized protein</fullName>
    </submittedName>
</protein>
<sequence length="45" mass="4733">MKPQQAVPEVKKPDAASLSTQAPAKSPLDDEPPMPPAPVFGDMAF</sequence>
<evidence type="ECO:0000313" key="3">
    <source>
        <dbReference type="Proteomes" id="UP000715095"/>
    </source>
</evidence>